<name>A0A1Z5JHQ2_FISSO</name>
<accession>A0A1Z5JHQ2</accession>
<comment type="caution">
    <text evidence="1">The sequence shown here is derived from an EMBL/GenBank/DDBJ whole genome shotgun (WGS) entry which is preliminary data.</text>
</comment>
<dbReference type="EMBL" id="BDSP01000069">
    <property type="protein sequence ID" value="GAX13530.1"/>
    <property type="molecule type" value="Genomic_DNA"/>
</dbReference>
<evidence type="ECO:0000313" key="1">
    <source>
        <dbReference type="EMBL" id="GAX13530.1"/>
    </source>
</evidence>
<organism evidence="1 2">
    <name type="scientific">Fistulifera solaris</name>
    <name type="common">Oleaginous diatom</name>
    <dbReference type="NCBI Taxonomy" id="1519565"/>
    <lineage>
        <taxon>Eukaryota</taxon>
        <taxon>Sar</taxon>
        <taxon>Stramenopiles</taxon>
        <taxon>Ochrophyta</taxon>
        <taxon>Bacillariophyta</taxon>
        <taxon>Bacillariophyceae</taxon>
        <taxon>Bacillariophycidae</taxon>
        <taxon>Naviculales</taxon>
        <taxon>Naviculaceae</taxon>
        <taxon>Fistulifera</taxon>
    </lineage>
</organism>
<keyword evidence="2" id="KW-1185">Reference proteome</keyword>
<dbReference type="AlphaFoldDB" id="A0A1Z5JHQ2"/>
<sequence>MDSWVVGQIAFWYTVYEISPTTVVDKLIEFWLDLTIPGRGTGGSNWLLRQVRTLEQTTERSSRELDIRRNLRSWDHRYPEIHHELIVRYVAGALVSVAATSLYNSFRRPSRPPQGYY</sequence>
<protein>
    <submittedName>
        <fullName evidence="1">Uncharacterized protein</fullName>
    </submittedName>
</protein>
<dbReference type="InParanoid" id="A0A1Z5JHQ2"/>
<proteinExistence type="predicted"/>
<evidence type="ECO:0000313" key="2">
    <source>
        <dbReference type="Proteomes" id="UP000198406"/>
    </source>
</evidence>
<dbReference type="OrthoDB" id="38020at2759"/>
<reference evidence="1 2" key="1">
    <citation type="journal article" date="2015" name="Plant Cell">
        <title>Oil accumulation by the oleaginous diatom Fistulifera solaris as revealed by the genome and transcriptome.</title>
        <authorList>
            <person name="Tanaka T."/>
            <person name="Maeda Y."/>
            <person name="Veluchamy A."/>
            <person name="Tanaka M."/>
            <person name="Abida H."/>
            <person name="Marechal E."/>
            <person name="Bowler C."/>
            <person name="Muto M."/>
            <person name="Sunaga Y."/>
            <person name="Tanaka M."/>
            <person name="Yoshino T."/>
            <person name="Taniguchi T."/>
            <person name="Fukuda Y."/>
            <person name="Nemoto M."/>
            <person name="Matsumoto M."/>
            <person name="Wong P.S."/>
            <person name="Aburatani S."/>
            <person name="Fujibuchi W."/>
        </authorList>
    </citation>
    <scope>NUCLEOTIDE SEQUENCE [LARGE SCALE GENOMIC DNA]</scope>
    <source>
        <strain evidence="1 2">JPCC DA0580</strain>
    </source>
</reference>
<gene>
    <name evidence="1" type="ORF">FisN_27Lh026</name>
</gene>
<dbReference type="Proteomes" id="UP000198406">
    <property type="component" value="Unassembled WGS sequence"/>
</dbReference>